<name>A0A804JRI7_MUSAM</name>
<protein>
    <submittedName>
        <fullName evidence="1">Uncharacterized protein</fullName>
    </submittedName>
</protein>
<evidence type="ECO:0000313" key="2">
    <source>
        <dbReference type="Proteomes" id="UP000012960"/>
    </source>
</evidence>
<accession>A0A804JRI7</accession>
<dbReference type="Gramene" id="Ma07_t02970.1">
    <property type="protein sequence ID" value="Ma07_p02970.1"/>
    <property type="gene ID" value="Ma07_g02970"/>
</dbReference>
<organism evidence="1 2">
    <name type="scientific">Musa acuminata subsp. malaccensis</name>
    <name type="common">Wild banana</name>
    <name type="synonym">Musa malaccensis</name>
    <dbReference type="NCBI Taxonomy" id="214687"/>
    <lineage>
        <taxon>Eukaryota</taxon>
        <taxon>Viridiplantae</taxon>
        <taxon>Streptophyta</taxon>
        <taxon>Embryophyta</taxon>
        <taxon>Tracheophyta</taxon>
        <taxon>Spermatophyta</taxon>
        <taxon>Magnoliopsida</taxon>
        <taxon>Liliopsida</taxon>
        <taxon>Zingiberales</taxon>
        <taxon>Musaceae</taxon>
        <taxon>Musa</taxon>
    </lineage>
</organism>
<evidence type="ECO:0000313" key="1">
    <source>
        <dbReference type="EnsemblPlants" id="Ma07_p02970.1"/>
    </source>
</evidence>
<reference evidence="1" key="1">
    <citation type="submission" date="2021-05" db="UniProtKB">
        <authorList>
            <consortium name="EnsemblPlants"/>
        </authorList>
    </citation>
    <scope>IDENTIFICATION</scope>
    <source>
        <strain evidence="1">subsp. malaccensis</strain>
    </source>
</reference>
<dbReference type="EnsemblPlants" id="Ma07_t02970.1">
    <property type="protein sequence ID" value="Ma07_p02970.1"/>
    <property type="gene ID" value="Ma07_g02970"/>
</dbReference>
<dbReference type="AlphaFoldDB" id="A0A804JRI7"/>
<proteinExistence type="predicted"/>
<sequence length="65" mass="7934">MILHMDNSSLPCSFATKYFLRAFIKKNNFFLERETISPHRYLTYSYLKIFHKVLFTRSQTFLQHL</sequence>
<dbReference type="Proteomes" id="UP000012960">
    <property type="component" value="Unplaced"/>
</dbReference>
<keyword evidence="2" id="KW-1185">Reference proteome</keyword>
<dbReference type="InParanoid" id="A0A804JRI7"/>